<dbReference type="InterPro" id="IPR029063">
    <property type="entry name" value="SAM-dependent_MTases_sf"/>
</dbReference>
<dbReference type="Pfam" id="PF13489">
    <property type="entry name" value="Methyltransf_23"/>
    <property type="match status" value="1"/>
</dbReference>
<name>A0A1F7I6V1_9BACT</name>
<protein>
    <recommendedName>
        <fullName evidence="3">Methyltransferase type 11 domain-containing protein</fullName>
    </recommendedName>
</protein>
<gene>
    <name evidence="1" type="ORF">A3A74_05740</name>
</gene>
<dbReference type="Gene3D" id="3.40.50.150">
    <property type="entry name" value="Vaccinia Virus protein VP39"/>
    <property type="match status" value="1"/>
</dbReference>
<evidence type="ECO:0000313" key="2">
    <source>
        <dbReference type="Proteomes" id="UP000179270"/>
    </source>
</evidence>
<evidence type="ECO:0008006" key="3">
    <source>
        <dbReference type="Google" id="ProtNLM"/>
    </source>
</evidence>
<reference evidence="1 2" key="1">
    <citation type="journal article" date="2016" name="Nat. Commun.">
        <title>Thousands of microbial genomes shed light on interconnected biogeochemical processes in an aquifer system.</title>
        <authorList>
            <person name="Anantharaman K."/>
            <person name="Brown C.T."/>
            <person name="Hug L.A."/>
            <person name="Sharon I."/>
            <person name="Castelle C.J."/>
            <person name="Probst A.J."/>
            <person name="Thomas B.C."/>
            <person name="Singh A."/>
            <person name="Wilkins M.J."/>
            <person name="Karaoz U."/>
            <person name="Brodie E.L."/>
            <person name="Williams K.H."/>
            <person name="Hubbard S.S."/>
            <person name="Banfield J.F."/>
        </authorList>
    </citation>
    <scope>NUCLEOTIDE SEQUENCE [LARGE SCALE GENOMIC DNA]</scope>
</reference>
<dbReference type="Proteomes" id="UP000179270">
    <property type="component" value="Unassembled WGS sequence"/>
</dbReference>
<dbReference type="CDD" id="cd02440">
    <property type="entry name" value="AdoMet_MTases"/>
    <property type="match status" value="1"/>
</dbReference>
<sequence length="214" mass="24914">MPDKNVETDKCSKAIYSFISAYAKTIKNKSIMDVGCGTGLYTSIFNINKNKIFGLDIDDHRKKEYQANFIFKKYGGNKIPFRSNYFDFVVSFDVLEHVEDDVNFIKEINRVIKKGGQCLITTPNRYRLSNFIKILIGQAPKYPLLLADEGHLGKQVHIREYTKSDLKNLFQNIKVNNLRIKPFWFGLRGNLNTGLEKPFIPFLSQYWFISYNKK</sequence>
<dbReference type="PANTHER" id="PTHR43861:SF6">
    <property type="entry name" value="METHYLTRANSFERASE TYPE 11"/>
    <property type="match status" value="1"/>
</dbReference>
<proteinExistence type="predicted"/>
<comment type="caution">
    <text evidence="1">The sequence shown here is derived from an EMBL/GenBank/DDBJ whole genome shotgun (WGS) entry which is preliminary data.</text>
</comment>
<organism evidence="1 2">
    <name type="scientific">Candidatus Roizmanbacteria bacterium RIFCSPLOWO2_01_FULL_35_13</name>
    <dbReference type="NCBI Taxonomy" id="1802055"/>
    <lineage>
        <taxon>Bacteria</taxon>
        <taxon>Candidatus Roizmaniibacteriota</taxon>
    </lineage>
</organism>
<dbReference type="STRING" id="1802055.A3A74_05740"/>
<evidence type="ECO:0000313" key="1">
    <source>
        <dbReference type="EMBL" id="OGK39098.1"/>
    </source>
</evidence>
<dbReference type="PANTHER" id="PTHR43861">
    <property type="entry name" value="TRANS-ACONITATE 2-METHYLTRANSFERASE-RELATED"/>
    <property type="match status" value="1"/>
</dbReference>
<dbReference type="AlphaFoldDB" id="A0A1F7I6V1"/>
<accession>A0A1F7I6V1</accession>
<dbReference type="EMBL" id="MGAF01000058">
    <property type="protein sequence ID" value="OGK39098.1"/>
    <property type="molecule type" value="Genomic_DNA"/>
</dbReference>
<dbReference type="SUPFAM" id="SSF53335">
    <property type="entry name" value="S-adenosyl-L-methionine-dependent methyltransferases"/>
    <property type="match status" value="1"/>
</dbReference>